<evidence type="ECO:0000256" key="7">
    <source>
        <dbReference type="SAM" id="Phobius"/>
    </source>
</evidence>
<dbReference type="AlphaFoldDB" id="A0A0U0W808"/>
<name>A0A0U0W808_MYCBE</name>
<dbReference type="InterPro" id="IPR050051">
    <property type="entry name" value="EccE_dom"/>
</dbReference>
<evidence type="ECO:0000256" key="2">
    <source>
        <dbReference type="ARBA" id="ARBA00007759"/>
    </source>
</evidence>
<dbReference type="InterPro" id="IPR021368">
    <property type="entry name" value="T7SS_EccE"/>
</dbReference>
<dbReference type="NCBIfam" id="TIGR03923">
    <property type="entry name" value="T7SS_EccE"/>
    <property type="match status" value="1"/>
</dbReference>
<keyword evidence="3" id="KW-1003">Cell membrane</keyword>
<proteinExistence type="inferred from homology"/>
<keyword evidence="4 7" id="KW-0812">Transmembrane</keyword>
<reference evidence="9 10" key="1">
    <citation type="submission" date="2015-03" db="EMBL/GenBank/DDBJ databases">
        <authorList>
            <person name="Murphy D."/>
        </authorList>
    </citation>
    <scope>NUCLEOTIDE SEQUENCE [LARGE SCALE GENOMIC DNA]</scope>
    <source>
        <strain evidence="9 10">DSM 44277</strain>
    </source>
</reference>
<evidence type="ECO:0000256" key="3">
    <source>
        <dbReference type="ARBA" id="ARBA00022475"/>
    </source>
</evidence>
<sequence length="540" mass="57909">MRPLLTGFGPESNRRVFGVCVVFLLGLAGWALAGYVGAAIAAALGAFVVFVRWWGQPAWSWAVLWRRGRRPISWDAPITVANNRSGGGVRVQDGTAVVAVQLLGRAHQPTRVTGSVTVETDNVIDVAELVPMLRQALGLRLESISVVTVGSRHGTVGDYPRVYDSEIGTPPYAGRRETWLIMRLPMLDNNQALRWRTTVGAAAVSVAQRIAGLLRCQGLRAKVATATDLLELDRRLGSDAVGGDAQRWKAVRGESGWMTTYAYPAAAINSRVLAQAWTLRADEVIQNVTVYSDATCTATVTVRTPTPAPTPPAVILHRLNGEQAAAAAANMCGPRPHLRGLRRSPLPEQLLTEIGPSGVLIGKLSNGDRLMVPVTDAGELSRVFVAADDPIAKRIVIRMAGAGERVCVHTRDPARWASVRMPEISVVSTPRPAPRTTVSVVEFVARHRRHAESAADFGGVDAGDIAISPTPRPATVVTVAPAGTILSAPQRHNFEVTIEQIGPATVNLHAGGQDWVVVMDLFRAENRYVSLDPVSMSIAN</sequence>
<dbReference type="GO" id="GO:0005886">
    <property type="term" value="C:plasma membrane"/>
    <property type="evidence" value="ECO:0007669"/>
    <property type="project" value="UniProtKB-SubCell"/>
</dbReference>
<dbReference type="Pfam" id="PF11203">
    <property type="entry name" value="EccE"/>
    <property type="match status" value="1"/>
</dbReference>
<dbReference type="OrthoDB" id="4751893at2"/>
<evidence type="ECO:0000259" key="8">
    <source>
        <dbReference type="Pfam" id="PF11203"/>
    </source>
</evidence>
<evidence type="ECO:0000256" key="1">
    <source>
        <dbReference type="ARBA" id="ARBA00004236"/>
    </source>
</evidence>
<evidence type="ECO:0000256" key="6">
    <source>
        <dbReference type="ARBA" id="ARBA00023136"/>
    </source>
</evidence>
<evidence type="ECO:0000256" key="4">
    <source>
        <dbReference type="ARBA" id="ARBA00022692"/>
    </source>
</evidence>
<evidence type="ECO:0000313" key="9">
    <source>
        <dbReference type="EMBL" id="CPR10790.1"/>
    </source>
</evidence>
<dbReference type="EMBL" id="CSTD01000002">
    <property type="protein sequence ID" value="CPR10790.1"/>
    <property type="molecule type" value="Genomic_DNA"/>
</dbReference>
<comment type="similarity">
    <text evidence="2">Belongs to the EccE family.</text>
</comment>
<gene>
    <name evidence="9" type="ORF">BN971_02061</name>
</gene>
<comment type="subcellular location">
    <subcellularLocation>
        <location evidence="1">Cell membrane</location>
    </subcellularLocation>
</comment>
<dbReference type="Proteomes" id="UP000198875">
    <property type="component" value="Unassembled WGS sequence"/>
</dbReference>
<evidence type="ECO:0000256" key="5">
    <source>
        <dbReference type="ARBA" id="ARBA00022989"/>
    </source>
</evidence>
<keyword evidence="5 7" id="KW-1133">Transmembrane helix</keyword>
<dbReference type="RefSeq" id="WP_085183510.1">
    <property type="nucleotide sequence ID" value="NZ_CSTD01000002.1"/>
</dbReference>
<organism evidence="9 10">
    <name type="scientific">Mycobacterium bohemicum DSM 44277</name>
    <dbReference type="NCBI Taxonomy" id="1236609"/>
    <lineage>
        <taxon>Bacteria</taxon>
        <taxon>Bacillati</taxon>
        <taxon>Actinomycetota</taxon>
        <taxon>Actinomycetes</taxon>
        <taxon>Mycobacteriales</taxon>
        <taxon>Mycobacteriaceae</taxon>
        <taxon>Mycobacterium</taxon>
    </lineage>
</organism>
<feature type="domain" description="Type VII secretion system protein EccE" evidence="8">
    <location>
        <begin position="173"/>
        <end position="262"/>
    </location>
</feature>
<accession>A0A0U0W808</accession>
<protein>
    <submittedName>
        <fullName evidence="9">Membrane protein</fullName>
    </submittedName>
</protein>
<evidence type="ECO:0000313" key="10">
    <source>
        <dbReference type="Proteomes" id="UP000198875"/>
    </source>
</evidence>
<keyword evidence="6 7" id="KW-0472">Membrane</keyword>
<feature type="transmembrane region" description="Helical" evidence="7">
    <location>
        <begin position="21"/>
        <end position="54"/>
    </location>
</feature>